<dbReference type="AlphaFoldDB" id="A0AAV1CJ30"/>
<evidence type="ECO:0000313" key="6">
    <source>
        <dbReference type="EMBL" id="CAI9095719.1"/>
    </source>
</evidence>
<reference evidence="6" key="1">
    <citation type="submission" date="2023-03" db="EMBL/GenBank/DDBJ databases">
        <authorList>
            <person name="Julca I."/>
        </authorList>
    </citation>
    <scope>NUCLEOTIDE SEQUENCE</scope>
</reference>
<dbReference type="InterPro" id="IPR023213">
    <property type="entry name" value="CAT-like_dom_sf"/>
</dbReference>
<evidence type="ECO:0000313" key="7">
    <source>
        <dbReference type="Proteomes" id="UP001161247"/>
    </source>
</evidence>
<dbReference type="PANTHER" id="PTHR31623">
    <property type="entry name" value="F21J9.9"/>
    <property type="match status" value="1"/>
</dbReference>
<proteinExistence type="inferred from homology"/>
<comment type="subunit">
    <text evidence="2">Monomer.</text>
</comment>
<accession>A0AAV1CJ30</accession>
<dbReference type="Proteomes" id="UP001161247">
    <property type="component" value="Chromosome 2"/>
</dbReference>
<dbReference type="Pfam" id="PF02458">
    <property type="entry name" value="Transferase"/>
    <property type="match status" value="1"/>
</dbReference>
<evidence type="ECO:0000256" key="5">
    <source>
        <dbReference type="ARBA" id="ARBA00023315"/>
    </source>
</evidence>
<dbReference type="PANTHER" id="PTHR31623:SF110">
    <property type="entry name" value="VINORINE SYNTHASE-LIKE"/>
    <property type="match status" value="1"/>
</dbReference>
<keyword evidence="5" id="KW-0012">Acyltransferase</keyword>
<evidence type="ECO:0000256" key="2">
    <source>
        <dbReference type="ARBA" id="ARBA00011245"/>
    </source>
</evidence>
<dbReference type="GO" id="GO:0016746">
    <property type="term" value="F:acyltransferase activity"/>
    <property type="evidence" value="ECO:0007669"/>
    <property type="project" value="UniProtKB-KW"/>
</dbReference>
<sequence length="474" mass="52501">MEAKIEIISREFIKPSSPTPQDSKEQKLSLLDQCTPQVYMRLLFFYQNQPKVLDPTKTALNLKQSLSECLTKFYPLAGKLNEDRSSIDCDDSGVLFVEAKVDASLSEPVRSSPYEHFGQYLPFDHQGASGSETKLFDAYPRNEILLAIQVSWFECGGSAIGVSMSHAVGDLMSLVAFMNSWAAINRGEIAKILVPNFDLGRNLFPPRDSPYKFPLAEVEGKIVCKRFVFGKEKLTEVKELASSIGLKDPTRVEVVTAFLLKQFVNLERAKKNCSHNSCSTAKTRFMVWHAVNLRSRISSLAAEEDNFTFGNVSNIATASFIPDDDDSRDYGDLVLLTRTAIRNVNENYVLNLLVPFLNSFDPSSLREQEAATKAAAGAEQQPTEKMKLILFSSWCLKGRFSASEADFGWGKPVSVGPAGTRNTATTRVLLTSSSSSDDGIAAWIYMVEDELALLPDELLSLAATDFFPLDELNS</sequence>
<keyword evidence="7" id="KW-1185">Reference proteome</keyword>
<dbReference type="EMBL" id="OX459119">
    <property type="protein sequence ID" value="CAI9095719.1"/>
    <property type="molecule type" value="Genomic_DNA"/>
</dbReference>
<organism evidence="6 7">
    <name type="scientific">Oldenlandia corymbosa var. corymbosa</name>
    <dbReference type="NCBI Taxonomy" id="529605"/>
    <lineage>
        <taxon>Eukaryota</taxon>
        <taxon>Viridiplantae</taxon>
        <taxon>Streptophyta</taxon>
        <taxon>Embryophyta</taxon>
        <taxon>Tracheophyta</taxon>
        <taxon>Spermatophyta</taxon>
        <taxon>Magnoliopsida</taxon>
        <taxon>eudicotyledons</taxon>
        <taxon>Gunneridae</taxon>
        <taxon>Pentapetalae</taxon>
        <taxon>asterids</taxon>
        <taxon>lamiids</taxon>
        <taxon>Gentianales</taxon>
        <taxon>Rubiaceae</taxon>
        <taxon>Rubioideae</taxon>
        <taxon>Spermacoceae</taxon>
        <taxon>Hedyotis-Oldenlandia complex</taxon>
        <taxon>Oldenlandia</taxon>
    </lineage>
</organism>
<protein>
    <submittedName>
        <fullName evidence="6">OLC1v1031715C1</fullName>
    </submittedName>
</protein>
<keyword evidence="3" id="KW-0017">Alkaloid metabolism</keyword>
<evidence type="ECO:0000256" key="1">
    <source>
        <dbReference type="ARBA" id="ARBA00009861"/>
    </source>
</evidence>
<evidence type="ECO:0000256" key="3">
    <source>
        <dbReference type="ARBA" id="ARBA00022589"/>
    </source>
</evidence>
<comment type="similarity">
    <text evidence="1">Belongs to the plant acyltransferase family.</text>
</comment>
<gene>
    <name evidence="6" type="ORF">OLC1_LOCUS6629</name>
</gene>
<evidence type="ECO:0000256" key="4">
    <source>
        <dbReference type="ARBA" id="ARBA00022679"/>
    </source>
</evidence>
<name>A0AAV1CJ30_OLDCO</name>
<dbReference type="Gene3D" id="3.30.559.10">
    <property type="entry name" value="Chloramphenicol acetyltransferase-like domain"/>
    <property type="match status" value="2"/>
</dbReference>
<keyword evidence="4" id="KW-0808">Transferase</keyword>
<dbReference type="GO" id="GO:0009820">
    <property type="term" value="P:alkaloid metabolic process"/>
    <property type="evidence" value="ECO:0007669"/>
    <property type="project" value="UniProtKB-KW"/>
</dbReference>